<dbReference type="EMBL" id="BSKO01000001">
    <property type="protein sequence ID" value="GLO67298.1"/>
    <property type="molecule type" value="Genomic_DNA"/>
</dbReference>
<gene>
    <name evidence="2" type="ORF">MACH08_30820</name>
</gene>
<organism evidence="2 3">
    <name type="scientific">Oceanobacillus kimchii</name>
    <dbReference type="NCBI Taxonomy" id="746691"/>
    <lineage>
        <taxon>Bacteria</taxon>
        <taxon>Bacillati</taxon>
        <taxon>Bacillota</taxon>
        <taxon>Bacilli</taxon>
        <taxon>Bacillales</taxon>
        <taxon>Bacillaceae</taxon>
        <taxon>Oceanobacillus</taxon>
    </lineage>
</organism>
<evidence type="ECO:0000313" key="3">
    <source>
        <dbReference type="Proteomes" id="UP001275436"/>
    </source>
</evidence>
<feature type="signal peptide" evidence="1">
    <location>
        <begin position="1"/>
        <end position="22"/>
    </location>
</feature>
<proteinExistence type="predicted"/>
<dbReference type="RefSeq" id="WP_317958274.1">
    <property type="nucleotide sequence ID" value="NZ_BSKO01000001.1"/>
</dbReference>
<protein>
    <submittedName>
        <fullName evidence="2">Uncharacterized protein</fullName>
    </submittedName>
</protein>
<sequence>MLRFLILTLVLLFSINHIETSAEPLELDTPKNTIHEWKEIENHVEKIHVDTHYIEYRRNFIKETRPCKIYHHIRTIVYYCEIHGHTKVETVLEKIEHSEDHS</sequence>
<keyword evidence="3" id="KW-1185">Reference proteome</keyword>
<name>A0ABQ5TKB1_9BACI</name>
<keyword evidence="1" id="KW-0732">Signal</keyword>
<evidence type="ECO:0000256" key="1">
    <source>
        <dbReference type="SAM" id="SignalP"/>
    </source>
</evidence>
<evidence type="ECO:0000313" key="2">
    <source>
        <dbReference type="EMBL" id="GLO67298.1"/>
    </source>
</evidence>
<dbReference type="Proteomes" id="UP001275436">
    <property type="component" value="Unassembled WGS sequence"/>
</dbReference>
<accession>A0ABQ5TKB1</accession>
<feature type="chain" id="PRO_5045830926" evidence="1">
    <location>
        <begin position="23"/>
        <end position="102"/>
    </location>
</feature>
<reference evidence="2 3" key="1">
    <citation type="submission" date="2023-02" db="EMBL/GenBank/DDBJ databases">
        <title>Oceanobacillus kimchii IFOP_LL358 isolated form Alexandrium catenella lab strain.</title>
        <authorList>
            <person name="Gajardo G."/>
            <person name="Ueki S."/>
            <person name="Maruyama F."/>
        </authorList>
    </citation>
    <scope>NUCLEOTIDE SEQUENCE [LARGE SCALE GENOMIC DNA]</scope>
    <source>
        <strain evidence="2 3">IFOP_LL358</strain>
    </source>
</reference>
<comment type="caution">
    <text evidence="2">The sequence shown here is derived from an EMBL/GenBank/DDBJ whole genome shotgun (WGS) entry which is preliminary data.</text>
</comment>